<keyword evidence="11" id="KW-1185">Reference proteome</keyword>
<reference evidence="10 11" key="1">
    <citation type="journal article" date="2015" name="Stand. Genomic Sci.">
        <title>Genomic Encyclopedia of Bacterial and Archaeal Type Strains, Phase III: the genomes of soil and plant-associated and newly described type strains.</title>
        <authorList>
            <person name="Whitman W.B."/>
            <person name="Woyke T."/>
            <person name="Klenk H.P."/>
            <person name="Zhou Y."/>
            <person name="Lilburn T.G."/>
            <person name="Beck B.J."/>
            <person name="De Vos P."/>
            <person name="Vandamme P."/>
            <person name="Eisen J.A."/>
            <person name="Garrity G."/>
            <person name="Hugenholtz P."/>
            <person name="Kyrpides N.C."/>
        </authorList>
    </citation>
    <scope>NUCLEOTIDE SEQUENCE [LARGE SCALE GENOMIC DNA]</scope>
    <source>
        <strain evidence="10 11">VKM Ac-2538</strain>
    </source>
</reference>
<evidence type="ECO:0000256" key="6">
    <source>
        <dbReference type="ARBA" id="ARBA00023316"/>
    </source>
</evidence>
<protein>
    <submittedName>
        <fullName evidence="10">D-alanyl-D-alanine carboxypeptidase (Penicillin-binding protein 5/6)</fullName>
    </submittedName>
</protein>
<dbReference type="InterPro" id="IPR012338">
    <property type="entry name" value="Beta-lactam/transpept-like"/>
</dbReference>
<keyword evidence="4" id="KW-0133">Cell shape</keyword>
<evidence type="ECO:0000256" key="1">
    <source>
        <dbReference type="ARBA" id="ARBA00007164"/>
    </source>
</evidence>
<evidence type="ECO:0000256" key="3">
    <source>
        <dbReference type="ARBA" id="ARBA00022801"/>
    </source>
</evidence>
<evidence type="ECO:0000256" key="7">
    <source>
        <dbReference type="RuleBase" id="RU004016"/>
    </source>
</evidence>
<keyword evidence="3" id="KW-0378">Hydrolase</keyword>
<evidence type="ECO:0000256" key="8">
    <source>
        <dbReference type="SAM" id="SignalP"/>
    </source>
</evidence>
<dbReference type="Pfam" id="PF00768">
    <property type="entry name" value="Peptidase_S11"/>
    <property type="match status" value="1"/>
</dbReference>
<dbReference type="Proteomes" id="UP000295818">
    <property type="component" value="Unassembled WGS sequence"/>
</dbReference>
<keyword evidence="2 8" id="KW-0732">Signal</keyword>
<evidence type="ECO:0000256" key="4">
    <source>
        <dbReference type="ARBA" id="ARBA00022960"/>
    </source>
</evidence>
<comment type="caution">
    <text evidence="10">The sequence shown here is derived from an EMBL/GenBank/DDBJ whole genome shotgun (WGS) entry which is preliminary data.</text>
</comment>
<dbReference type="PRINTS" id="PR00725">
    <property type="entry name" value="DADACBPTASE1"/>
</dbReference>
<evidence type="ECO:0000256" key="5">
    <source>
        <dbReference type="ARBA" id="ARBA00022984"/>
    </source>
</evidence>
<feature type="domain" description="Peptidase S11 D-alanyl-D-alanine carboxypeptidase A N-terminal" evidence="9">
    <location>
        <begin position="52"/>
        <end position="277"/>
    </location>
</feature>
<evidence type="ECO:0000313" key="11">
    <source>
        <dbReference type="Proteomes" id="UP000295818"/>
    </source>
</evidence>
<comment type="similarity">
    <text evidence="1 7">Belongs to the peptidase S11 family.</text>
</comment>
<dbReference type="PANTHER" id="PTHR21581">
    <property type="entry name" value="D-ALANYL-D-ALANINE CARBOXYPEPTIDASE"/>
    <property type="match status" value="1"/>
</dbReference>
<evidence type="ECO:0000259" key="9">
    <source>
        <dbReference type="Pfam" id="PF00768"/>
    </source>
</evidence>
<evidence type="ECO:0000256" key="2">
    <source>
        <dbReference type="ARBA" id="ARBA00022729"/>
    </source>
</evidence>
<accession>A0ABY2BVU4</accession>
<dbReference type="SUPFAM" id="SSF56601">
    <property type="entry name" value="beta-lactamase/transpeptidase-like"/>
    <property type="match status" value="1"/>
</dbReference>
<dbReference type="GO" id="GO:0004180">
    <property type="term" value="F:carboxypeptidase activity"/>
    <property type="evidence" value="ECO:0007669"/>
    <property type="project" value="UniProtKB-KW"/>
</dbReference>
<dbReference type="EMBL" id="SLWM01000001">
    <property type="protein sequence ID" value="TCO32189.1"/>
    <property type="molecule type" value="Genomic_DNA"/>
</dbReference>
<organism evidence="10 11">
    <name type="scientific">Kribbella orskensis</name>
    <dbReference type="NCBI Taxonomy" id="2512216"/>
    <lineage>
        <taxon>Bacteria</taxon>
        <taxon>Bacillati</taxon>
        <taxon>Actinomycetota</taxon>
        <taxon>Actinomycetes</taxon>
        <taxon>Propionibacteriales</taxon>
        <taxon>Kribbellaceae</taxon>
        <taxon>Kribbella</taxon>
    </lineage>
</organism>
<evidence type="ECO:0000313" key="10">
    <source>
        <dbReference type="EMBL" id="TCO32189.1"/>
    </source>
</evidence>
<feature type="signal peptide" evidence="8">
    <location>
        <begin position="1"/>
        <end position="27"/>
    </location>
</feature>
<gene>
    <name evidence="10" type="ORF">EV644_101832</name>
</gene>
<keyword evidence="10" id="KW-0121">Carboxypeptidase</keyword>
<dbReference type="RefSeq" id="WP_132186882.1">
    <property type="nucleotide sequence ID" value="NZ_SLWM01000001.1"/>
</dbReference>
<dbReference type="InterPro" id="IPR018044">
    <property type="entry name" value="Peptidase_S11"/>
</dbReference>
<dbReference type="Gene3D" id="3.40.710.10">
    <property type="entry name" value="DD-peptidase/beta-lactamase superfamily"/>
    <property type="match status" value="1"/>
</dbReference>
<keyword evidence="5" id="KW-0573">Peptidoglycan synthesis</keyword>
<feature type="chain" id="PRO_5046878780" evidence="8">
    <location>
        <begin position="28"/>
        <end position="390"/>
    </location>
</feature>
<keyword evidence="6" id="KW-0961">Cell wall biogenesis/degradation</keyword>
<proteinExistence type="inferred from homology"/>
<dbReference type="InterPro" id="IPR001967">
    <property type="entry name" value="Peptidase_S11_N"/>
</dbReference>
<keyword evidence="10" id="KW-0645">Protease</keyword>
<name>A0ABY2BVU4_9ACTN</name>
<dbReference type="PANTHER" id="PTHR21581:SF33">
    <property type="entry name" value="D-ALANYL-D-ALANINE CARBOXYPEPTIDASE DACB"/>
    <property type="match status" value="1"/>
</dbReference>
<sequence length="390" mass="40299">MRVLLTACATAGACMALVAAGPLAATAAGSGPQGPVGGAQLTTGPTVVADGATPPAVQASAYVVADISTGSILAAKAPHAKLRPASTLKTLTALVLLPRLNKADRVIGTDQDAGIEGSKVGVYPGLRYSVDLLFQGMFLASGNDAVHALAAHDEGGVPATIQRMNKKAAEIGALDTHVTDPTGLDADGQYSSAYDLALFAKAGLGRPDFAKYAATKYTNFPLAKQGTYQVANQNKLLFNYDGALGVKTGYTTLARNTFIGAARRDGHTLVVTLMNAPHGITEDATQLLNWAFRSYDALTPVGTLVKPVVAAPKTAEGSGPNVSKKAPVAPPRRSRAVLASGVAVQAIALRVPDWAYAAPPVLLLSLFLRRPRALKLRAKAARAAARGRRH</sequence>